<dbReference type="PANTHER" id="PTHR10291">
    <property type="entry name" value="DEHYDRODOLICHYL DIPHOSPHATE SYNTHASE FAMILY MEMBER"/>
    <property type="match status" value="1"/>
</dbReference>
<dbReference type="SUPFAM" id="SSF64005">
    <property type="entry name" value="Undecaprenyl diphosphate synthase"/>
    <property type="match status" value="1"/>
</dbReference>
<feature type="compositionally biased region" description="Basic residues" evidence="3">
    <location>
        <begin position="131"/>
        <end position="144"/>
    </location>
</feature>
<accession>A0AAT9HCK8</accession>
<gene>
    <name evidence="4" type="ORF">SHKM778_13400</name>
</gene>
<evidence type="ECO:0000313" key="4">
    <source>
        <dbReference type="EMBL" id="BFO14952.1"/>
    </source>
</evidence>
<dbReference type="InterPro" id="IPR001441">
    <property type="entry name" value="UPP_synth-like"/>
</dbReference>
<proteinExistence type="inferred from homology"/>
<evidence type="ECO:0000256" key="1">
    <source>
        <dbReference type="ARBA" id="ARBA00022679"/>
    </source>
</evidence>
<evidence type="ECO:0008006" key="5">
    <source>
        <dbReference type="Google" id="ProtNLM"/>
    </source>
</evidence>
<dbReference type="Pfam" id="PF01255">
    <property type="entry name" value="Prenyltransf"/>
    <property type="match status" value="1"/>
</dbReference>
<dbReference type="GO" id="GO:0016094">
    <property type="term" value="P:polyprenol biosynthetic process"/>
    <property type="evidence" value="ECO:0007669"/>
    <property type="project" value="TreeGrafter"/>
</dbReference>
<dbReference type="EMBL" id="AP035768">
    <property type="protein sequence ID" value="BFO14952.1"/>
    <property type="molecule type" value="Genomic_DNA"/>
</dbReference>
<evidence type="ECO:0000256" key="2">
    <source>
        <dbReference type="ARBA" id="ARBA00038453"/>
    </source>
</evidence>
<organism evidence="4">
    <name type="scientific">Streptomyces haneummycinicus</name>
    <dbReference type="NCBI Taxonomy" id="3074435"/>
    <lineage>
        <taxon>Bacteria</taxon>
        <taxon>Bacillati</taxon>
        <taxon>Actinomycetota</taxon>
        <taxon>Actinomycetes</taxon>
        <taxon>Kitasatosporales</taxon>
        <taxon>Streptomycetaceae</taxon>
        <taxon>Streptomyces</taxon>
    </lineage>
</organism>
<dbReference type="InterPro" id="IPR036424">
    <property type="entry name" value="UPP_synth-like_sf"/>
</dbReference>
<evidence type="ECO:0000256" key="3">
    <source>
        <dbReference type="SAM" id="MobiDB-lite"/>
    </source>
</evidence>
<reference evidence="4" key="2">
    <citation type="submission" date="2024-07" db="EMBL/GenBank/DDBJ databases">
        <title>Streptomyces haneummycinica sp. nov., a new antibiotic-producing actinobacterium isolated from marine sediment.</title>
        <authorList>
            <person name="Uemura M."/>
            <person name="Hamada M."/>
            <person name="Hirano S."/>
            <person name="Kobayashi K."/>
            <person name="Ohshiro T."/>
            <person name="Kobayashi T."/>
            <person name="Terahara T."/>
        </authorList>
    </citation>
    <scope>NUCLEOTIDE SEQUENCE</scope>
    <source>
        <strain evidence="4">KM77-8</strain>
    </source>
</reference>
<feature type="compositionally biased region" description="Low complexity" evidence="3">
    <location>
        <begin position="95"/>
        <end position="105"/>
    </location>
</feature>
<name>A0AAT9HCK8_9ACTN</name>
<protein>
    <recommendedName>
        <fullName evidence="5">Isoprenyl transferase</fullName>
    </recommendedName>
</protein>
<feature type="region of interest" description="Disordered" evidence="3">
    <location>
        <begin position="87"/>
        <end position="144"/>
    </location>
</feature>
<dbReference type="PANTHER" id="PTHR10291:SF43">
    <property type="entry name" value="DEHYDRODOLICHYL DIPHOSPHATE SYNTHASE COMPLEX SUBUNIT DHDDS"/>
    <property type="match status" value="1"/>
</dbReference>
<sequence>MNLRDKLRGLLVRLYARRVEGHLDTAQVPGHIGVIMDGNRRWAKASGSSTVHGHRVGADKIGEFLGWCSETDVEVVTLWLLSTDNFDRPKDELVPSSASSRTWSAPSPPTGAGGSTTSAPAICCPRECRPPSKRPSRPPRTSKG</sequence>
<reference evidence="4" key="1">
    <citation type="submission" date="2024-06" db="EMBL/GenBank/DDBJ databases">
        <authorList>
            <consortium name="consrtm"/>
            <person name="Uemura M."/>
            <person name="Terahara T."/>
        </authorList>
    </citation>
    <scope>NUCLEOTIDE SEQUENCE</scope>
    <source>
        <strain evidence="4">KM77-8</strain>
    </source>
</reference>
<dbReference type="Gene3D" id="3.40.1180.10">
    <property type="entry name" value="Decaprenyl diphosphate synthase-like"/>
    <property type="match status" value="1"/>
</dbReference>
<dbReference type="AlphaFoldDB" id="A0AAT9HCK8"/>
<keyword evidence="1" id="KW-0808">Transferase</keyword>
<comment type="similarity">
    <text evidence="2">Belongs to the UPP synthase family. Z-FPP synthase subfamily.</text>
</comment>
<dbReference type="GO" id="GO:0045547">
    <property type="term" value="F:ditrans,polycis-polyprenyl diphosphate synthase [(2E,6E)-farnesyl diphosphate specific] activity"/>
    <property type="evidence" value="ECO:0007669"/>
    <property type="project" value="TreeGrafter"/>
</dbReference>